<comment type="caution">
    <text evidence="2">The sequence shown here is derived from an EMBL/GenBank/DDBJ whole genome shotgun (WGS) entry which is preliminary data.</text>
</comment>
<name>A0AAW0R6V6_9PEZI</name>
<gene>
    <name evidence="2" type="ORF">PG999_001880</name>
</gene>
<dbReference type="PANTHER" id="PTHR33112:SF1">
    <property type="entry name" value="HETEROKARYON INCOMPATIBILITY DOMAIN-CONTAINING PROTEIN"/>
    <property type="match status" value="1"/>
</dbReference>
<dbReference type="Pfam" id="PF06985">
    <property type="entry name" value="HET"/>
    <property type="match status" value="1"/>
</dbReference>
<dbReference type="AlphaFoldDB" id="A0AAW0R6V6"/>
<feature type="domain" description="Heterokaryon incompatibility" evidence="1">
    <location>
        <begin position="189"/>
        <end position="322"/>
    </location>
</feature>
<evidence type="ECO:0000259" key="1">
    <source>
        <dbReference type="Pfam" id="PF06985"/>
    </source>
</evidence>
<dbReference type="Proteomes" id="UP001392437">
    <property type="component" value="Unassembled WGS sequence"/>
</dbReference>
<reference evidence="2 3" key="1">
    <citation type="submission" date="2023-01" db="EMBL/GenBank/DDBJ databases">
        <title>Analysis of 21 Apiospora genomes using comparative genomics revels a genus with tremendous synthesis potential of carbohydrate active enzymes and secondary metabolites.</title>
        <authorList>
            <person name="Sorensen T."/>
        </authorList>
    </citation>
    <scope>NUCLEOTIDE SEQUENCE [LARGE SCALE GENOMIC DNA]</scope>
    <source>
        <strain evidence="2 3">CBS 117206</strain>
    </source>
</reference>
<keyword evidence="3" id="KW-1185">Reference proteome</keyword>
<organism evidence="2 3">
    <name type="scientific">Apiospora kogelbergensis</name>
    <dbReference type="NCBI Taxonomy" id="1337665"/>
    <lineage>
        <taxon>Eukaryota</taxon>
        <taxon>Fungi</taxon>
        <taxon>Dikarya</taxon>
        <taxon>Ascomycota</taxon>
        <taxon>Pezizomycotina</taxon>
        <taxon>Sordariomycetes</taxon>
        <taxon>Xylariomycetidae</taxon>
        <taxon>Amphisphaeriales</taxon>
        <taxon>Apiosporaceae</taxon>
        <taxon>Apiospora</taxon>
    </lineage>
</organism>
<dbReference type="PANTHER" id="PTHR33112">
    <property type="entry name" value="DOMAIN PROTEIN, PUTATIVE-RELATED"/>
    <property type="match status" value="1"/>
</dbReference>
<accession>A0AAW0R6V6</accession>
<dbReference type="EMBL" id="JAQQWP010000002">
    <property type="protein sequence ID" value="KAK8129500.1"/>
    <property type="molecule type" value="Genomic_DNA"/>
</dbReference>
<evidence type="ECO:0000313" key="3">
    <source>
        <dbReference type="Proteomes" id="UP001392437"/>
    </source>
</evidence>
<protein>
    <recommendedName>
        <fullName evidence="1">Heterokaryon incompatibility domain-containing protein</fullName>
    </recommendedName>
</protein>
<proteinExistence type="predicted"/>
<sequence length="657" mass="73975">MAGATNANKGDICSVCQSIPWLKFAHKGESGTIVRTFEESWEELRHSSCPLCCLISEIMPGTTSRSYPGTPLRLYSAKTALGLGDPNEYLSADYTDGRCLSFSVASTMDKWFDGYLLLSDPLRQPDFEIRPVDPFKIDIDFIQGCLTQCRQTHGSDCTMPVGSRPSNLRVIDCQLPHPDVVMASQQCQYAALSYVWGSPKSSSTAGPPSDEFPRVVLDAISATKLLGMRYLWVDRYCIDQKSASDKHHQIQQMGQVYSHAEVTLVAASGSNASCGLPGLGRVNRPVRGRYETSGVAFCEGSQHVSHLVKRTIWATRGWTFQESLLSRRRIIFTKDEVTFLCNCMHCAESWKLPWALTELLPKSRFEGILPIWGKLSSGSQRRGLMLDKCLEQYATRKLTYPSDALDACTGVLKRLETDQETFVCGVLTERHLLASGNPLPVSSPFRQEIPFAMWISWYHEERHATRRKALPSWSFLGWDGPFKMDISGAWAKKTFFYPHTDENTALDDTINSRSHIPSLAIGSVKSNDSPILLASLRITGWICEFHFEKGIERPWDNIHNVVRGNPDRFQSLLADMDLEVTASDGDEYFGLMLATDIHNASQESFKILIMKRYGDVLERIGIIQHLSSYYSTEDERSTKPRMITYFQDARRMTITLV</sequence>
<evidence type="ECO:0000313" key="2">
    <source>
        <dbReference type="EMBL" id="KAK8129500.1"/>
    </source>
</evidence>
<dbReference type="InterPro" id="IPR010730">
    <property type="entry name" value="HET"/>
</dbReference>